<dbReference type="GO" id="GO:0009378">
    <property type="term" value="F:four-way junction helicase activity"/>
    <property type="evidence" value="ECO:0007669"/>
    <property type="project" value="TreeGrafter"/>
</dbReference>
<evidence type="ECO:0000313" key="13">
    <source>
        <dbReference type="EMBL" id="KAF7437056.1"/>
    </source>
</evidence>
<dbReference type="CDD" id="cd12091">
    <property type="entry name" value="FANCM_ID"/>
    <property type="match status" value="1"/>
</dbReference>
<dbReference type="Gene3D" id="3.40.50.300">
    <property type="entry name" value="P-loop containing nucleotide triphosphate hydrolases"/>
    <property type="match status" value="2"/>
</dbReference>
<feature type="region of interest" description="Disordered" evidence="10">
    <location>
        <begin position="870"/>
        <end position="1246"/>
    </location>
</feature>
<dbReference type="GO" id="GO:0016787">
    <property type="term" value="F:hydrolase activity"/>
    <property type="evidence" value="ECO:0007669"/>
    <property type="project" value="UniProtKB-KW"/>
</dbReference>
<comment type="caution">
    <text evidence="13">The sequence shown here is derived from an EMBL/GenBank/DDBJ whole genome shotgun (WGS) entry which is preliminary data.</text>
</comment>
<dbReference type="GO" id="GO:0043138">
    <property type="term" value="F:3'-5' DNA helicase activity"/>
    <property type="evidence" value="ECO:0007669"/>
    <property type="project" value="InterPro"/>
</dbReference>
<dbReference type="SMART" id="SM00490">
    <property type="entry name" value="HELICc"/>
    <property type="match status" value="1"/>
</dbReference>
<evidence type="ECO:0000256" key="1">
    <source>
        <dbReference type="ARBA" id="ARBA00004123"/>
    </source>
</evidence>
<dbReference type="InterPro" id="IPR014001">
    <property type="entry name" value="Helicase_ATP-bd"/>
</dbReference>
<dbReference type="InterPro" id="IPR027417">
    <property type="entry name" value="P-loop_NTPase"/>
</dbReference>
<feature type="compositionally biased region" description="Low complexity" evidence="10">
    <location>
        <begin position="895"/>
        <end position="906"/>
    </location>
</feature>
<keyword evidence="5 13" id="KW-0347">Helicase</keyword>
<dbReference type="PROSITE" id="PS51194">
    <property type="entry name" value="HELICASE_CTER"/>
    <property type="match status" value="1"/>
</dbReference>
<feature type="compositionally biased region" description="Basic and acidic residues" evidence="10">
    <location>
        <begin position="1007"/>
        <end position="1019"/>
    </location>
</feature>
<feature type="domain" description="Helicase ATP-binding" evidence="11">
    <location>
        <begin position="276"/>
        <end position="444"/>
    </location>
</feature>
<dbReference type="CDD" id="cd18033">
    <property type="entry name" value="DEXDc_FANCM"/>
    <property type="match status" value="1"/>
</dbReference>
<comment type="function">
    <text evidence="9">ATP-dependent DNA helicase involved in DNA damage repair by homologous recombination and in genome maintenance. Capable of unwinding D-loops. Plays a role in limiting crossover recombinants during mitotic DNA double-strand break (DSB) repair. Component of a FANCM-MHF complex which promotes gene conversion at blocked replication forks, probably by reversal of the stalled fork.</text>
</comment>
<dbReference type="GeneID" id="59373708"/>
<evidence type="ECO:0000256" key="2">
    <source>
        <dbReference type="ARBA" id="ARBA00009889"/>
    </source>
</evidence>
<comment type="similarity">
    <text evidence="2 9">Belongs to the DEAD box helicase family. DEAH subfamily. FANCM sub-subfamily.</text>
</comment>
<evidence type="ECO:0000256" key="6">
    <source>
        <dbReference type="ARBA" id="ARBA00022840"/>
    </source>
</evidence>
<feature type="compositionally biased region" description="Polar residues" evidence="10">
    <location>
        <begin position="1020"/>
        <end position="1033"/>
    </location>
</feature>
<feature type="region of interest" description="Disordered" evidence="10">
    <location>
        <begin position="132"/>
        <end position="214"/>
    </location>
</feature>
<feature type="compositionally biased region" description="Polar residues" evidence="10">
    <location>
        <begin position="1120"/>
        <end position="1131"/>
    </location>
</feature>
<dbReference type="EMBL" id="JACETU010000002">
    <property type="protein sequence ID" value="KAF7437056.1"/>
    <property type="molecule type" value="Genomic_DNA"/>
</dbReference>
<dbReference type="PANTHER" id="PTHR14025">
    <property type="entry name" value="FANCONI ANEMIA GROUP M FANCM FAMILY MEMBER"/>
    <property type="match status" value="1"/>
</dbReference>
<accession>A0A8H7A3B7</accession>
<dbReference type="FunFam" id="3.40.50.300:FF:000861">
    <property type="entry name" value="Fanconi anemia, complementation group M"/>
    <property type="match status" value="1"/>
</dbReference>
<dbReference type="EC" id="3.6.4.12" evidence="9"/>
<keyword evidence="3" id="KW-0547">Nucleotide-binding</keyword>
<comment type="subcellular location">
    <subcellularLocation>
        <location evidence="1 9">Nucleus</location>
    </subcellularLocation>
</comment>
<dbReference type="InterPro" id="IPR044749">
    <property type="entry name" value="FANCM_DEXDc"/>
</dbReference>
<evidence type="ECO:0000256" key="9">
    <source>
        <dbReference type="RuleBase" id="RU367027"/>
    </source>
</evidence>
<dbReference type="Pfam" id="PF00271">
    <property type="entry name" value="Helicase_C"/>
    <property type="match status" value="1"/>
</dbReference>
<dbReference type="RefSeq" id="XP_036634955.1">
    <property type="nucleotide sequence ID" value="XM_036773482.1"/>
</dbReference>
<keyword evidence="6" id="KW-0067">ATP-binding</keyword>
<dbReference type="InterPro" id="IPR006935">
    <property type="entry name" value="Helicase/UvrB_N"/>
</dbReference>
<evidence type="ECO:0000256" key="7">
    <source>
        <dbReference type="ARBA" id="ARBA00023242"/>
    </source>
</evidence>
<dbReference type="OrthoDB" id="164902at2759"/>
<dbReference type="GO" id="GO:0000400">
    <property type="term" value="F:four-way junction DNA binding"/>
    <property type="evidence" value="ECO:0007669"/>
    <property type="project" value="TreeGrafter"/>
</dbReference>
<evidence type="ECO:0000313" key="14">
    <source>
        <dbReference type="Proteomes" id="UP000623687"/>
    </source>
</evidence>
<feature type="compositionally biased region" description="Low complexity" evidence="10">
    <location>
        <begin position="1092"/>
        <end position="1110"/>
    </location>
</feature>
<dbReference type="Proteomes" id="UP000623687">
    <property type="component" value="Unassembled WGS sequence"/>
</dbReference>
<evidence type="ECO:0000256" key="4">
    <source>
        <dbReference type="ARBA" id="ARBA00022801"/>
    </source>
</evidence>
<protein>
    <recommendedName>
        <fullName evidence="9">ATP-dependent DNA helicase</fullName>
        <ecNumber evidence="9">3.6.4.12</ecNumber>
    </recommendedName>
</protein>
<sequence>MSWSRARLRWRVKARQLCNHFKAYHHGLRIVFIAPQMSDSEGYFDDDPIDFDAEALGQLDAIEAAALAVDNVPQSDYDDSFGDLSLALDSADAARLDAYIAEVIDVDAQPSASSSTLSRSTSRATLQTTLFGDVLQPQASSSRPKPANPIQRTKSNPKTPFGRPAPKTKKWDHTAFAKTGLRKPLPKSKNKDGQDAHDSDEEGEEFEQFPAPFVPGEATDNLSSDVSDVITVIVLFSWPSMFFVVPPPMKLEPDLLEARHWIYPLNRPKRDYQFNIVKHSLFENTLVALPTGLGKTFVAGVVMLNYYRWFPEGKVVFVAPTKPLVSQQIDACHQVCGIPGNDAIELTGDNVRALRAKAWHDKRVIYMTPQTLVNDLTKETCDPMDIVLLVIDEAHRATGQYAYSQAVRYLMAKNPHFRILALTATPGGTPEKVQDLVDALHISHIEIRDEHSLDLKPFIHEKRIEQHIIKMNDDINRVMAPLAKLMESVLQPLASRGVLHLMNVYNAHPFYFQKQCQQLGPNQKWAYQPLFRLSGLARAMGYLQEASVSMCYKCLLSLAEDSIGDGTQKKATAVSNAKKFRNDPLYKAVIQEFEAQKARKFTMHPKLDRLRTFLVQHFGGLLADAADEAEAPEETRAMVFVTFRECVEEIVEALNFDRPMLRAAAFIGQGTDKDGKKGLAQKEQLELIKKFKAGEYNVLVATSIGEEGLDIGEVDLIICYDAQKTPIRMLQRVGRTGRKRSGVVHVLLAEGREEQNFDKAKDAYSHVQKSICSGEDLELYGDVERLLPSHIKPECLEKAMDIVEYVRSDEYRRVGRTKSAGKNPEKEPRVPKRKRNEAPDRNMPYGAISGFVAASKLTKKRKIKISDKELEAAGVDNSSDREIETELFYPPPPRRTQSSTAASTSTREAKSTLKRSATTNIAKKKKSTKKGKVAQSPEPARSPSPEKYPSDEKEALGSPIHKTIPKSAPKKRKKAPSIPPVSPIPPSPPTKRLPDVLELSWDEDEGRQDIESPRSKERSQFQPASASGSNNAVVDSMAWLVDGSDDDPSIQIISSSPPPPGAFSLDDSMEVGEPMPVTCHDSGPRSTPPLDPLSRPSSPLWSSPRKPLSPIVAQAWGSPPNHSANLRSPNFLSPPVGKVGESSRSKTFQCPPTTFPVRPVGRLQRKRALPDIELDSPSVEMPPPSQRRLKRKTSSSNVPKVSKGKGKARETLGRQHLNPLFDVAAEHSGDEVSAGSSHSEDDVEDETDRAFIKDLATQVSPSYDQSLIYRQSLLSQYPGRAGPAFKDKPVRTGVFGPKRAAKQYIISSSPERGNESPDEYQFGSFVVDDSAEIIYSDGPSFD</sequence>
<dbReference type="GO" id="GO:0005634">
    <property type="term" value="C:nucleus"/>
    <property type="evidence" value="ECO:0007669"/>
    <property type="project" value="UniProtKB-SubCell"/>
</dbReference>
<evidence type="ECO:0000256" key="8">
    <source>
        <dbReference type="ARBA" id="ARBA00047995"/>
    </source>
</evidence>
<keyword evidence="14" id="KW-1185">Reference proteome</keyword>
<dbReference type="InterPro" id="IPR039686">
    <property type="entry name" value="FANCM/Mph1-like_ID"/>
</dbReference>
<dbReference type="VEuPathDB" id="FungiDB:PC9H_003890"/>
<evidence type="ECO:0000256" key="10">
    <source>
        <dbReference type="SAM" id="MobiDB-lite"/>
    </source>
</evidence>
<evidence type="ECO:0000256" key="3">
    <source>
        <dbReference type="ARBA" id="ARBA00022741"/>
    </source>
</evidence>
<evidence type="ECO:0000259" key="11">
    <source>
        <dbReference type="PROSITE" id="PS51192"/>
    </source>
</evidence>
<feature type="compositionally biased region" description="Basic and acidic residues" evidence="10">
    <location>
        <begin position="823"/>
        <end position="840"/>
    </location>
</feature>
<keyword evidence="4" id="KW-0378">Hydrolase</keyword>
<reference evidence="13" key="1">
    <citation type="submission" date="2019-07" db="EMBL/GenBank/DDBJ databases">
        <authorList>
            <person name="Palmer J.M."/>
        </authorList>
    </citation>
    <scope>NUCLEOTIDE SEQUENCE</scope>
    <source>
        <strain evidence="13">PC9</strain>
    </source>
</reference>
<evidence type="ECO:0000259" key="12">
    <source>
        <dbReference type="PROSITE" id="PS51194"/>
    </source>
</evidence>
<dbReference type="SUPFAM" id="SSF52540">
    <property type="entry name" value="P-loop containing nucleoside triphosphate hydrolases"/>
    <property type="match status" value="1"/>
</dbReference>
<feature type="compositionally biased region" description="Basic residues" evidence="10">
    <location>
        <begin position="922"/>
        <end position="932"/>
    </location>
</feature>
<feature type="compositionally biased region" description="Pro residues" evidence="10">
    <location>
        <begin position="977"/>
        <end position="991"/>
    </location>
</feature>
<comment type="subunit">
    <text evidence="9">Interacts with the MHF histone-fold complex to form the FANCM-MHF complex.</text>
</comment>
<dbReference type="PANTHER" id="PTHR14025:SF20">
    <property type="entry name" value="FANCONI ANEMIA GROUP M PROTEIN"/>
    <property type="match status" value="1"/>
</dbReference>
<dbReference type="CDD" id="cd18801">
    <property type="entry name" value="SF2_C_FANCM_Hef"/>
    <property type="match status" value="1"/>
</dbReference>
<dbReference type="GO" id="GO:0045003">
    <property type="term" value="P:double-strand break repair via synthesis-dependent strand annealing"/>
    <property type="evidence" value="ECO:0007669"/>
    <property type="project" value="TreeGrafter"/>
</dbReference>
<dbReference type="GO" id="GO:0036297">
    <property type="term" value="P:interstrand cross-link repair"/>
    <property type="evidence" value="ECO:0007669"/>
    <property type="project" value="TreeGrafter"/>
</dbReference>
<evidence type="ECO:0000256" key="5">
    <source>
        <dbReference type="ARBA" id="ARBA00022806"/>
    </source>
</evidence>
<comment type="catalytic activity">
    <reaction evidence="8 9">
        <text>ATP + H2O = ADP + phosphate + H(+)</text>
        <dbReference type="Rhea" id="RHEA:13065"/>
        <dbReference type="ChEBI" id="CHEBI:15377"/>
        <dbReference type="ChEBI" id="CHEBI:15378"/>
        <dbReference type="ChEBI" id="CHEBI:30616"/>
        <dbReference type="ChEBI" id="CHEBI:43474"/>
        <dbReference type="ChEBI" id="CHEBI:456216"/>
        <dbReference type="EC" id="3.6.4.12"/>
    </reaction>
</comment>
<proteinExistence type="inferred from homology"/>
<feature type="compositionally biased region" description="Acidic residues" evidence="10">
    <location>
        <begin position="198"/>
        <end position="207"/>
    </location>
</feature>
<dbReference type="GO" id="GO:0005524">
    <property type="term" value="F:ATP binding"/>
    <property type="evidence" value="ECO:0007669"/>
    <property type="project" value="UniProtKB-UniRule"/>
</dbReference>
<dbReference type="InterPro" id="IPR001650">
    <property type="entry name" value="Helicase_C-like"/>
</dbReference>
<dbReference type="Pfam" id="PF04851">
    <property type="entry name" value="ResIII"/>
    <property type="match status" value="1"/>
</dbReference>
<feature type="domain" description="Helicase C-terminal" evidence="12">
    <location>
        <begin position="621"/>
        <end position="787"/>
    </location>
</feature>
<name>A0A8H7A3B7_PLEOS</name>
<keyword evidence="7" id="KW-0539">Nucleus</keyword>
<feature type="region of interest" description="Disordered" evidence="10">
    <location>
        <begin position="814"/>
        <end position="846"/>
    </location>
</feature>
<gene>
    <name evidence="13" type="primary">MPH1</name>
    <name evidence="13" type="ORF">PC9H_003890</name>
</gene>
<organism evidence="13 14">
    <name type="scientific">Pleurotus ostreatus</name>
    <name type="common">Oyster mushroom</name>
    <name type="synonym">White-rot fungus</name>
    <dbReference type="NCBI Taxonomy" id="5322"/>
    <lineage>
        <taxon>Eukaryota</taxon>
        <taxon>Fungi</taxon>
        <taxon>Dikarya</taxon>
        <taxon>Basidiomycota</taxon>
        <taxon>Agaricomycotina</taxon>
        <taxon>Agaricomycetes</taxon>
        <taxon>Agaricomycetidae</taxon>
        <taxon>Agaricales</taxon>
        <taxon>Pleurotineae</taxon>
        <taxon>Pleurotaceae</taxon>
        <taxon>Pleurotus</taxon>
    </lineage>
</organism>
<dbReference type="SMART" id="SM00487">
    <property type="entry name" value="DEXDc"/>
    <property type="match status" value="1"/>
</dbReference>
<dbReference type="PROSITE" id="PS51192">
    <property type="entry name" value="HELICASE_ATP_BIND_1"/>
    <property type="match status" value="1"/>
</dbReference>